<dbReference type="InterPro" id="IPR018392">
    <property type="entry name" value="LysM"/>
</dbReference>
<dbReference type="EC" id="3.2.1.-" evidence="3"/>
<dbReference type="SUPFAM" id="SSF53955">
    <property type="entry name" value="Lysozyme-like"/>
    <property type="match status" value="1"/>
</dbReference>
<feature type="domain" description="LysM" evidence="2">
    <location>
        <begin position="359"/>
        <end position="402"/>
    </location>
</feature>
<dbReference type="SUPFAM" id="SSF54106">
    <property type="entry name" value="LysM domain"/>
    <property type="match status" value="1"/>
</dbReference>
<dbReference type="GO" id="GO:0016020">
    <property type="term" value="C:membrane"/>
    <property type="evidence" value="ECO:0007669"/>
    <property type="project" value="InterPro"/>
</dbReference>
<dbReference type="PROSITE" id="PS00922">
    <property type="entry name" value="TRANSGLYCOSYLASE"/>
    <property type="match status" value="1"/>
</dbReference>
<dbReference type="AlphaFoldDB" id="A0A060R9D1"/>
<dbReference type="EMBL" id="HG934468">
    <property type="protein sequence ID" value="CDN30333.1"/>
    <property type="molecule type" value="Genomic_DNA"/>
</dbReference>
<dbReference type="STRING" id="1433126.BN938_0227"/>
<dbReference type="Proteomes" id="UP000027616">
    <property type="component" value="Chromosome I"/>
</dbReference>
<evidence type="ECO:0000259" key="2">
    <source>
        <dbReference type="PROSITE" id="PS51782"/>
    </source>
</evidence>
<name>A0A060R9D1_9BACT</name>
<dbReference type="KEGG" id="rbc:BN938_0227"/>
<dbReference type="Gene3D" id="1.10.530.10">
    <property type="match status" value="1"/>
</dbReference>
<dbReference type="PANTHER" id="PTHR37423:SF2">
    <property type="entry name" value="MEMBRANE-BOUND LYTIC MUREIN TRANSGLYCOSYLASE C"/>
    <property type="match status" value="1"/>
</dbReference>
<dbReference type="PATRIC" id="fig|1433126.3.peg.225"/>
<keyword evidence="4" id="KW-1185">Reference proteome</keyword>
<dbReference type="InterPro" id="IPR023346">
    <property type="entry name" value="Lysozyme-like_dom_sf"/>
</dbReference>
<keyword evidence="3" id="KW-0378">Hydrolase</keyword>
<gene>
    <name evidence="3" type="ORF">BN938_0227</name>
</gene>
<dbReference type="CDD" id="cd00118">
    <property type="entry name" value="LysM"/>
    <property type="match status" value="1"/>
</dbReference>
<dbReference type="InterPro" id="IPR000189">
    <property type="entry name" value="Transglyc_AS"/>
</dbReference>
<dbReference type="PANTHER" id="PTHR37423">
    <property type="entry name" value="SOLUBLE LYTIC MUREIN TRANSGLYCOSYLASE-RELATED"/>
    <property type="match status" value="1"/>
</dbReference>
<sequence>MLRLQDSSQGYDSLLYELRTNQSTEAFDRFYNEFIDIDPNEVDLSGALADDTYEKRLKMMATEIQLPFNQIVKTYINVYTRRNFIENILGRAQYYFPLFEEALYRHNLPMELKMLPVIESALIPKAKSSAAAVGLWQFMTGTGKSYGLEVNSFVDERCDPIKSTEAACKFLKDLYRMYGDWTLVIAAYNCGPGNVNKALKRVPNATTYWEIYNYLPRETRNYVPSFIAATYAYTFHKAHGFSPAQALDHPMAVDTLMIDRMLHFDQISTTLNIPIELIRALNPQYRIDIVPAKGSVYSLTLPQSAVTSFIERESDIYAKDTLFLAKYLNISNLNDAALPREGRSVGSSASRGSTTGTKVTYKVKKGDTLGKIASSYKVKVAEIQSWNKLRNTNVKVGQNLTIYRK</sequence>
<keyword evidence="3" id="KW-0326">Glycosidase</keyword>
<dbReference type="eggNOG" id="COG0741">
    <property type="taxonomic scope" value="Bacteria"/>
</dbReference>
<dbReference type="GO" id="GO:0008933">
    <property type="term" value="F:peptidoglycan lytic transglycosylase activity"/>
    <property type="evidence" value="ECO:0007669"/>
    <property type="project" value="InterPro"/>
</dbReference>
<proteinExistence type="inferred from homology"/>
<dbReference type="GO" id="GO:0016798">
    <property type="term" value="F:hydrolase activity, acting on glycosyl bonds"/>
    <property type="evidence" value="ECO:0007669"/>
    <property type="project" value="UniProtKB-KW"/>
</dbReference>
<dbReference type="CDD" id="cd16894">
    <property type="entry name" value="MltD-like"/>
    <property type="match status" value="1"/>
</dbReference>
<dbReference type="GO" id="GO:0000270">
    <property type="term" value="P:peptidoglycan metabolic process"/>
    <property type="evidence" value="ECO:0007669"/>
    <property type="project" value="InterPro"/>
</dbReference>
<dbReference type="Pfam" id="PF01464">
    <property type="entry name" value="SLT"/>
    <property type="match status" value="1"/>
</dbReference>
<dbReference type="Gene3D" id="3.10.350.10">
    <property type="entry name" value="LysM domain"/>
    <property type="match status" value="1"/>
</dbReference>
<dbReference type="eggNOG" id="COG1388">
    <property type="taxonomic scope" value="Bacteria"/>
</dbReference>
<dbReference type="InterPro" id="IPR036779">
    <property type="entry name" value="LysM_dom_sf"/>
</dbReference>
<dbReference type="Pfam" id="PF01476">
    <property type="entry name" value="LysM"/>
    <property type="match status" value="1"/>
</dbReference>
<protein>
    <submittedName>
        <fullName evidence="3">Membrane-bound lytic murein transglycosylase D</fullName>
        <ecNumber evidence="3">3.2.1.-</ecNumber>
    </submittedName>
</protein>
<organism evidence="3 4">
    <name type="scientific">Mucinivorans hirudinis</name>
    <dbReference type="NCBI Taxonomy" id="1433126"/>
    <lineage>
        <taxon>Bacteria</taxon>
        <taxon>Pseudomonadati</taxon>
        <taxon>Bacteroidota</taxon>
        <taxon>Bacteroidia</taxon>
        <taxon>Bacteroidales</taxon>
        <taxon>Rikenellaceae</taxon>
        <taxon>Mucinivorans</taxon>
    </lineage>
</organism>
<dbReference type="HOGENOM" id="CLU_009520_1_0_10"/>
<dbReference type="PROSITE" id="PS51782">
    <property type="entry name" value="LYSM"/>
    <property type="match status" value="1"/>
</dbReference>
<accession>A0A060R9D1</accession>
<dbReference type="SMART" id="SM00257">
    <property type="entry name" value="LysM"/>
    <property type="match status" value="1"/>
</dbReference>
<dbReference type="InterPro" id="IPR008258">
    <property type="entry name" value="Transglycosylase_SLT_dom_1"/>
</dbReference>
<comment type="similarity">
    <text evidence="1">Belongs to the transglycosylase Slt family.</text>
</comment>
<reference evidence="3 4" key="1">
    <citation type="journal article" date="2015" name="Genome Announc.">
        <title>Complete Genome Sequence of the Novel Leech Symbiont Mucinivorans hirudinis M3T.</title>
        <authorList>
            <person name="Nelson M.C."/>
            <person name="Bomar L."/>
            <person name="Graf J."/>
        </authorList>
    </citation>
    <scope>NUCLEOTIDE SEQUENCE [LARGE SCALE GENOMIC DNA]</scope>
    <source>
        <strain evidence="4">M3</strain>
    </source>
</reference>
<evidence type="ECO:0000313" key="4">
    <source>
        <dbReference type="Proteomes" id="UP000027616"/>
    </source>
</evidence>
<evidence type="ECO:0000313" key="3">
    <source>
        <dbReference type="EMBL" id="CDN30333.1"/>
    </source>
</evidence>
<evidence type="ECO:0000256" key="1">
    <source>
        <dbReference type="ARBA" id="ARBA00007734"/>
    </source>
</evidence>